<dbReference type="AlphaFoldDB" id="A0A182PTX8"/>
<dbReference type="InterPro" id="IPR032675">
    <property type="entry name" value="LRR_dom_sf"/>
</dbReference>
<evidence type="ECO:0000313" key="5">
    <source>
        <dbReference type="Proteomes" id="UP000075885"/>
    </source>
</evidence>
<evidence type="ECO:0000259" key="3">
    <source>
        <dbReference type="SMART" id="SM00013"/>
    </source>
</evidence>
<keyword evidence="5" id="KW-1185">Reference proteome</keyword>
<sequence length="74" mass="7851">MGRGPVLRDRVPLISGNNSGRLLLIATIVTLAGLAGLAEGLGCPPKCSCQHRTVRCVKQQLDKVPEMPPDTSIM</sequence>
<dbReference type="EnsemblMetazoa" id="AEPI010414-RA">
    <property type="protein sequence ID" value="AEPI010414-PA"/>
    <property type="gene ID" value="AEPI010414"/>
</dbReference>
<reference evidence="4" key="2">
    <citation type="submission" date="2020-05" db="UniProtKB">
        <authorList>
            <consortium name="EnsemblMetazoa"/>
        </authorList>
    </citation>
    <scope>IDENTIFICATION</scope>
    <source>
        <strain evidence="4">Epiroticus2</strain>
    </source>
</reference>
<keyword evidence="1" id="KW-0433">Leucine-rich repeat</keyword>
<dbReference type="Gene3D" id="3.80.10.10">
    <property type="entry name" value="Ribonuclease Inhibitor"/>
    <property type="match status" value="1"/>
</dbReference>
<evidence type="ECO:0000313" key="4">
    <source>
        <dbReference type="EnsemblMetazoa" id="AEPI010414-PA"/>
    </source>
</evidence>
<dbReference type="InterPro" id="IPR000372">
    <property type="entry name" value="LRRNT"/>
</dbReference>
<keyword evidence="2" id="KW-0732">Signal</keyword>
<dbReference type="SMART" id="SM00013">
    <property type="entry name" value="LRRNT"/>
    <property type="match status" value="1"/>
</dbReference>
<proteinExistence type="predicted"/>
<dbReference type="VEuPathDB" id="VectorBase:AEPI010414"/>
<dbReference type="Proteomes" id="UP000075885">
    <property type="component" value="Unassembled WGS sequence"/>
</dbReference>
<feature type="domain" description="LRRNT" evidence="3">
    <location>
        <begin position="42"/>
        <end position="73"/>
    </location>
</feature>
<organism evidence="4 5">
    <name type="scientific">Anopheles epiroticus</name>
    <dbReference type="NCBI Taxonomy" id="199890"/>
    <lineage>
        <taxon>Eukaryota</taxon>
        <taxon>Metazoa</taxon>
        <taxon>Ecdysozoa</taxon>
        <taxon>Arthropoda</taxon>
        <taxon>Hexapoda</taxon>
        <taxon>Insecta</taxon>
        <taxon>Pterygota</taxon>
        <taxon>Neoptera</taxon>
        <taxon>Endopterygota</taxon>
        <taxon>Diptera</taxon>
        <taxon>Nematocera</taxon>
        <taxon>Culicoidea</taxon>
        <taxon>Culicidae</taxon>
        <taxon>Anophelinae</taxon>
        <taxon>Anopheles</taxon>
    </lineage>
</organism>
<evidence type="ECO:0000256" key="2">
    <source>
        <dbReference type="ARBA" id="ARBA00022729"/>
    </source>
</evidence>
<name>A0A182PTX8_9DIPT</name>
<evidence type="ECO:0000256" key="1">
    <source>
        <dbReference type="ARBA" id="ARBA00022614"/>
    </source>
</evidence>
<reference evidence="5" key="1">
    <citation type="submission" date="2013-03" db="EMBL/GenBank/DDBJ databases">
        <title>The Genome Sequence of Anopheles epiroticus epiroticus2.</title>
        <authorList>
            <consortium name="The Broad Institute Genomics Platform"/>
            <person name="Neafsey D.E."/>
            <person name="Howell P."/>
            <person name="Walker B."/>
            <person name="Young S.K."/>
            <person name="Zeng Q."/>
            <person name="Gargeya S."/>
            <person name="Fitzgerald M."/>
            <person name="Haas B."/>
            <person name="Abouelleil A."/>
            <person name="Allen A.W."/>
            <person name="Alvarado L."/>
            <person name="Arachchi H.M."/>
            <person name="Berlin A.M."/>
            <person name="Chapman S.B."/>
            <person name="Gainer-Dewar J."/>
            <person name="Goldberg J."/>
            <person name="Griggs A."/>
            <person name="Gujja S."/>
            <person name="Hansen M."/>
            <person name="Howarth C."/>
            <person name="Imamovic A."/>
            <person name="Ireland A."/>
            <person name="Larimer J."/>
            <person name="McCowan C."/>
            <person name="Murphy C."/>
            <person name="Pearson M."/>
            <person name="Poon T.W."/>
            <person name="Priest M."/>
            <person name="Roberts A."/>
            <person name="Saif S."/>
            <person name="Shea T."/>
            <person name="Sisk P."/>
            <person name="Sykes S."/>
            <person name="Wortman J."/>
            <person name="Nusbaum C."/>
            <person name="Birren B."/>
        </authorList>
    </citation>
    <scope>NUCLEOTIDE SEQUENCE [LARGE SCALE GENOMIC DNA]</scope>
    <source>
        <strain evidence="5">Epiroticus2</strain>
    </source>
</reference>
<protein>
    <submittedName>
        <fullName evidence="4">LRRNT domain-containing protein</fullName>
    </submittedName>
</protein>
<accession>A0A182PTX8</accession>